<feature type="region of interest" description="Disordered" evidence="1">
    <location>
        <begin position="88"/>
        <end position="113"/>
    </location>
</feature>
<protein>
    <submittedName>
        <fullName evidence="2">Uncharacterized protein</fullName>
    </submittedName>
</protein>
<evidence type="ECO:0000313" key="3">
    <source>
        <dbReference type="Proteomes" id="UP000830671"/>
    </source>
</evidence>
<dbReference type="GeneID" id="73346211"/>
<reference evidence="2" key="1">
    <citation type="journal article" date="2021" name="Mol. Plant Microbe Interact.">
        <title>Complete Genome Sequence of the Plant-Pathogenic Fungus Colletotrichum lupini.</title>
        <authorList>
            <person name="Baroncelli R."/>
            <person name="Pensec F."/>
            <person name="Da Lio D."/>
            <person name="Boufleur T."/>
            <person name="Vicente I."/>
            <person name="Sarrocco S."/>
            <person name="Picot A."/>
            <person name="Baraldi E."/>
            <person name="Sukno S."/>
            <person name="Thon M."/>
            <person name="Le Floch G."/>
        </authorList>
    </citation>
    <scope>NUCLEOTIDE SEQUENCE</scope>
    <source>
        <strain evidence="2">IMI 504893</strain>
    </source>
</reference>
<keyword evidence="3" id="KW-1185">Reference proteome</keyword>
<sequence>MPKPPNTTTFPPDGRIPGRLSGAPALRHRGMWGNRGLGTGRLQRDSPRAEPSQISPLTVGTRQVLGPRYGYRPPLLAAKVIHRPSTTTTKRLPTTTCPSQLHTTPFPITSGPNPPEILLRRRTLYLSLICCLSKTIAISMR</sequence>
<evidence type="ECO:0000313" key="2">
    <source>
        <dbReference type="EMBL" id="UQC86735.1"/>
    </source>
</evidence>
<accession>A0A9Q8WL74</accession>
<proteinExistence type="predicted"/>
<dbReference type="RefSeq" id="XP_049148346.1">
    <property type="nucleotide sequence ID" value="XM_049291201.1"/>
</dbReference>
<evidence type="ECO:0000256" key="1">
    <source>
        <dbReference type="SAM" id="MobiDB-lite"/>
    </source>
</evidence>
<name>A0A9Q8WL74_9PEZI</name>
<organism evidence="2 3">
    <name type="scientific">Colletotrichum lupini</name>
    <dbReference type="NCBI Taxonomy" id="145971"/>
    <lineage>
        <taxon>Eukaryota</taxon>
        <taxon>Fungi</taxon>
        <taxon>Dikarya</taxon>
        <taxon>Ascomycota</taxon>
        <taxon>Pezizomycotina</taxon>
        <taxon>Sordariomycetes</taxon>
        <taxon>Hypocreomycetidae</taxon>
        <taxon>Glomerellales</taxon>
        <taxon>Glomerellaceae</taxon>
        <taxon>Colletotrichum</taxon>
        <taxon>Colletotrichum acutatum species complex</taxon>
    </lineage>
</organism>
<feature type="region of interest" description="Disordered" evidence="1">
    <location>
        <begin position="1"/>
        <end position="55"/>
    </location>
</feature>
<dbReference type="AlphaFoldDB" id="A0A9Q8WL74"/>
<dbReference type="Proteomes" id="UP000830671">
    <property type="component" value="Chromosome 6"/>
</dbReference>
<feature type="compositionally biased region" description="Polar residues" evidence="1">
    <location>
        <begin position="1"/>
        <end position="10"/>
    </location>
</feature>
<gene>
    <name evidence="2" type="ORF">CLUP02_12237</name>
</gene>
<feature type="compositionally biased region" description="Polar residues" evidence="1">
    <location>
        <begin position="97"/>
        <end position="111"/>
    </location>
</feature>
<dbReference type="EMBL" id="CP019478">
    <property type="protein sequence ID" value="UQC86735.1"/>
    <property type="molecule type" value="Genomic_DNA"/>
</dbReference>
<dbReference type="KEGG" id="clup:CLUP02_12237"/>